<dbReference type="Proteomes" id="UP000034164">
    <property type="component" value="Unassembled WGS sequence"/>
</dbReference>
<organism evidence="1 2">
    <name type="scientific">[Emmonsia] crescens</name>
    <dbReference type="NCBI Taxonomy" id="73230"/>
    <lineage>
        <taxon>Eukaryota</taxon>
        <taxon>Fungi</taxon>
        <taxon>Dikarya</taxon>
        <taxon>Ascomycota</taxon>
        <taxon>Pezizomycotina</taxon>
        <taxon>Eurotiomycetes</taxon>
        <taxon>Eurotiomycetidae</taxon>
        <taxon>Onygenales</taxon>
        <taxon>Ajellomycetaceae</taxon>
        <taxon>Emergomyces</taxon>
    </lineage>
</organism>
<gene>
    <name evidence="1" type="ORF">EMCG_01949</name>
</gene>
<proteinExistence type="predicted"/>
<dbReference type="EMBL" id="LCZI01000926">
    <property type="protein sequence ID" value="KKZ63760.1"/>
    <property type="molecule type" value="Genomic_DNA"/>
</dbReference>
<evidence type="ECO:0000313" key="2">
    <source>
        <dbReference type="Proteomes" id="UP000034164"/>
    </source>
</evidence>
<evidence type="ECO:0000313" key="1">
    <source>
        <dbReference type="EMBL" id="KKZ63760.1"/>
    </source>
</evidence>
<protein>
    <submittedName>
        <fullName evidence="1">Uncharacterized protein</fullName>
    </submittedName>
</protein>
<comment type="caution">
    <text evidence="1">The sequence shown here is derived from an EMBL/GenBank/DDBJ whole genome shotgun (WGS) entry which is preliminary data.</text>
</comment>
<reference evidence="2" key="1">
    <citation type="journal article" date="2015" name="PLoS Genet.">
        <title>The dynamic genome and transcriptome of the human fungal pathogen Blastomyces and close relative Emmonsia.</title>
        <authorList>
            <person name="Munoz J.F."/>
            <person name="Gauthier G.M."/>
            <person name="Desjardins C.A."/>
            <person name="Gallo J.E."/>
            <person name="Holder J."/>
            <person name="Sullivan T.D."/>
            <person name="Marty A.J."/>
            <person name="Carmen J.C."/>
            <person name="Chen Z."/>
            <person name="Ding L."/>
            <person name="Gujja S."/>
            <person name="Magrini V."/>
            <person name="Misas E."/>
            <person name="Mitreva M."/>
            <person name="Priest M."/>
            <person name="Saif S."/>
            <person name="Whiston E.A."/>
            <person name="Young S."/>
            <person name="Zeng Q."/>
            <person name="Goldman W.E."/>
            <person name="Mardis E.R."/>
            <person name="Taylor J.W."/>
            <person name="McEwen J.G."/>
            <person name="Clay O.K."/>
            <person name="Klein B.S."/>
            <person name="Cuomo C.A."/>
        </authorList>
    </citation>
    <scope>NUCLEOTIDE SEQUENCE [LARGE SCALE GENOMIC DNA]</scope>
    <source>
        <strain evidence="2">UAMH 3008</strain>
    </source>
</reference>
<dbReference type="AlphaFoldDB" id="A0A0G2I0U8"/>
<dbReference type="VEuPathDB" id="FungiDB:EMCG_01949"/>
<accession>A0A0G2I0U8</accession>
<name>A0A0G2I0U8_9EURO</name>
<sequence>MKQTVCLTWVSNPRSARLFHKFVLTDKLACGLLLGPKTSDNLPRTSSTTIFRSILALWICLLTTELLKSWKLFRSSRNVTAWRSI</sequence>
<dbReference type="OrthoDB" id="10333335at2759"/>